<name>A0A5B9DKM9_9HYPH</name>
<protein>
    <submittedName>
        <fullName evidence="1">Uncharacterized protein</fullName>
    </submittedName>
</protein>
<organism evidence="1 2">
    <name type="scientific">Paradevosia tibetensis</name>
    <dbReference type="NCBI Taxonomy" id="1447062"/>
    <lineage>
        <taxon>Bacteria</taxon>
        <taxon>Pseudomonadati</taxon>
        <taxon>Pseudomonadota</taxon>
        <taxon>Alphaproteobacteria</taxon>
        <taxon>Hyphomicrobiales</taxon>
        <taxon>Devosiaceae</taxon>
        <taxon>Paradevosia</taxon>
    </lineage>
</organism>
<keyword evidence="2" id="KW-1185">Reference proteome</keyword>
<proteinExistence type="predicted"/>
<dbReference type="RefSeq" id="WP_147655179.1">
    <property type="nucleotide sequence ID" value="NZ_BMFM01000001.1"/>
</dbReference>
<dbReference type="Proteomes" id="UP000321062">
    <property type="component" value="Chromosome"/>
</dbReference>
<accession>A0A5B9DKM9</accession>
<reference evidence="1 2" key="1">
    <citation type="journal article" date="2015" name="Int. J. Syst. Evol. Microbiol.">
        <title>Youhaiella tibetensis gen. nov., sp. nov., isolated from subsurface sediment.</title>
        <authorList>
            <person name="Wang Y.X."/>
            <person name="Huang F.Q."/>
            <person name="Nogi Y."/>
            <person name="Pang S.J."/>
            <person name="Wang P.K."/>
            <person name="Lv J."/>
        </authorList>
    </citation>
    <scope>NUCLEOTIDE SEQUENCE [LARGE SCALE GENOMIC DNA]</scope>
    <source>
        <strain evidence="2">fig4</strain>
    </source>
</reference>
<dbReference type="OrthoDB" id="7852523at2"/>
<dbReference type="EMBL" id="CP041690">
    <property type="protein sequence ID" value="QEE19422.1"/>
    <property type="molecule type" value="Genomic_DNA"/>
</dbReference>
<evidence type="ECO:0000313" key="1">
    <source>
        <dbReference type="EMBL" id="QEE19422.1"/>
    </source>
</evidence>
<sequence length="140" mass="15409">MQKSLQGIASYLTGAGEAANAYSLRDKSAKERALIAFARLRDASIPPERILQRVIAVSACCDAKGIDQRQREYRQVQYAKAVHRLASGTHKTTSGFPMPSKYPRSEGQVLRHMGAWLEDIESLALNGRDIGNHSQTRSGP</sequence>
<evidence type="ECO:0000313" key="2">
    <source>
        <dbReference type="Proteomes" id="UP000321062"/>
    </source>
</evidence>
<dbReference type="KEGG" id="yti:FNA67_04190"/>
<gene>
    <name evidence="1" type="ORF">FNA67_04190</name>
</gene>
<dbReference type="AlphaFoldDB" id="A0A5B9DKM9"/>